<feature type="region of interest" description="Disordered" evidence="1">
    <location>
        <begin position="388"/>
        <end position="495"/>
    </location>
</feature>
<feature type="compositionally biased region" description="Gly residues" evidence="1">
    <location>
        <begin position="226"/>
        <end position="236"/>
    </location>
</feature>
<dbReference type="RefSeq" id="WP_311707701.1">
    <property type="nucleotide sequence ID" value="NZ_JAVREL010000022.1"/>
</dbReference>
<sequence>MPATDEAFRATIRKILSAQHYTIQASAGAWTALAGAAEAERGALSGTAAEAAGEPGAGLLELADRIEETSGWAAGAGAVAQQVAEQLLRAGERSAQAGEQALRLDDEYTEVEVWEAERVDAIDVGMGVVRTHEVAGEEKQRLADEARHVLDELGAAFAEVIGAQPPEAPGTDGGGTTASSSASSSSASSSFASASTASAATGAFATGPAAAADSAPSSGARADDGASGGGTAGAGSAGRVEAPNGSVIGAGDYPHSRVVGPEGGDFAGWVQSPGSGFLVDPATGREFDPVAGRWIDPVTGQPFGEVTEYAARLSGLGAGPGAIAGAAGIVSGTGPLGGTAALAALYGGVMPPSIGHAGPARNQLIGQANRHLGQRARVATRFALHEAAQGGRPFTPPPGAAGHGGGRAGRAAARPRPVGEPAATWRTRAGDAVARHQLAGGARPASAPPPGAAAGARSGGTGRDERGTRGRPTDLTEDPAVWAPGARAGSGVLGD</sequence>
<feature type="region of interest" description="Disordered" evidence="1">
    <location>
        <begin position="209"/>
        <end position="249"/>
    </location>
</feature>
<proteinExistence type="predicted"/>
<organism evidence="2 3">
    <name type="scientific">Streptomyces litchfieldiae</name>
    <dbReference type="NCBI Taxonomy" id="3075543"/>
    <lineage>
        <taxon>Bacteria</taxon>
        <taxon>Bacillati</taxon>
        <taxon>Actinomycetota</taxon>
        <taxon>Actinomycetes</taxon>
        <taxon>Kitasatosporales</taxon>
        <taxon>Streptomycetaceae</taxon>
        <taxon>Streptomyces</taxon>
    </lineage>
</organism>
<evidence type="ECO:0000313" key="2">
    <source>
        <dbReference type="EMBL" id="MDT0346574.1"/>
    </source>
</evidence>
<feature type="compositionally biased region" description="Low complexity" evidence="1">
    <location>
        <begin position="209"/>
        <end position="220"/>
    </location>
</feature>
<dbReference type="Proteomes" id="UP001183246">
    <property type="component" value="Unassembled WGS sequence"/>
</dbReference>
<feature type="compositionally biased region" description="Low complexity" evidence="1">
    <location>
        <begin position="409"/>
        <end position="423"/>
    </location>
</feature>
<protein>
    <submittedName>
        <fullName evidence="2">Uncharacterized protein</fullName>
    </submittedName>
</protein>
<gene>
    <name evidence="2" type="ORF">RM590_28910</name>
</gene>
<evidence type="ECO:0000313" key="3">
    <source>
        <dbReference type="Proteomes" id="UP001183246"/>
    </source>
</evidence>
<feature type="compositionally biased region" description="Low complexity" evidence="1">
    <location>
        <begin position="177"/>
        <end position="188"/>
    </location>
</feature>
<accession>A0ABU2MZT9</accession>
<reference evidence="3" key="1">
    <citation type="submission" date="2023-07" db="EMBL/GenBank/DDBJ databases">
        <title>30 novel species of actinomycetes from the DSMZ collection.</title>
        <authorList>
            <person name="Nouioui I."/>
        </authorList>
    </citation>
    <scope>NUCLEOTIDE SEQUENCE [LARGE SCALE GENOMIC DNA]</scope>
    <source>
        <strain evidence="3">DSM 44938</strain>
    </source>
</reference>
<feature type="region of interest" description="Disordered" evidence="1">
    <location>
        <begin position="163"/>
        <end position="188"/>
    </location>
</feature>
<dbReference type="EMBL" id="JAVREL010000022">
    <property type="protein sequence ID" value="MDT0346574.1"/>
    <property type="molecule type" value="Genomic_DNA"/>
</dbReference>
<feature type="compositionally biased region" description="Basic and acidic residues" evidence="1">
    <location>
        <begin position="462"/>
        <end position="474"/>
    </location>
</feature>
<comment type="caution">
    <text evidence="2">The sequence shown here is derived from an EMBL/GenBank/DDBJ whole genome shotgun (WGS) entry which is preliminary data.</text>
</comment>
<keyword evidence="3" id="KW-1185">Reference proteome</keyword>
<name>A0ABU2MZT9_9ACTN</name>
<evidence type="ECO:0000256" key="1">
    <source>
        <dbReference type="SAM" id="MobiDB-lite"/>
    </source>
</evidence>